<dbReference type="AlphaFoldDB" id="A0A914XTK7"/>
<sequence>MPIINGYRIDFSTTLTKFWIIDTFEIRAYEGNEGLKLLPPPSVIPPLYKCHAKRLTLRDLEISYADFKFLSLNAEDILLFHILVVNNEDGSIIPMEKIIQSLPKVEHLTM</sequence>
<keyword evidence="1" id="KW-1185">Reference proteome</keyword>
<evidence type="ECO:0000313" key="2">
    <source>
        <dbReference type="WBParaSite" id="PSU_v2.g103.t1"/>
    </source>
</evidence>
<name>A0A914XTK7_9BILA</name>
<proteinExistence type="predicted"/>
<organism evidence="1 2">
    <name type="scientific">Panagrolaimus superbus</name>
    <dbReference type="NCBI Taxonomy" id="310955"/>
    <lineage>
        <taxon>Eukaryota</taxon>
        <taxon>Metazoa</taxon>
        <taxon>Ecdysozoa</taxon>
        <taxon>Nematoda</taxon>
        <taxon>Chromadorea</taxon>
        <taxon>Rhabditida</taxon>
        <taxon>Tylenchina</taxon>
        <taxon>Panagrolaimomorpha</taxon>
        <taxon>Panagrolaimoidea</taxon>
        <taxon>Panagrolaimidae</taxon>
        <taxon>Panagrolaimus</taxon>
    </lineage>
</organism>
<accession>A0A914XTK7</accession>
<reference evidence="2" key="1">
    <citation type="submission" date="2022-11" db="UniProtKB">
        <authorList>
            <consortium name="WormBaseParasite"/>
        </authorList>
    </citation>
    <scope>IDENTIFICATION</scope>
</reference>
<evidence type="ECO:0000313" key="1">
    <source>
        <dbReference type="Proteomes" id="UP000887577"/>
    </source>
</evidence>
<protein>
    <submittedName>
        <fullName evidence="2">Uncharacterized protein</fullName>
    </submittedName>
</protein>
<dbReference type="WBParaSite" id="PSU_v2.g103.t1">
    <property type="protein sequence ID" value="PSU_v2.g103.t1"/>
    <property type="gene ID" value="PSU_v2.g103"/>
</dbReference>
<dbReference type="Proteomes" id="UP000887577">
    <property type="component" value="Unplaced"/>
</dbReference>